<keyword evidence="12" id="KW-1185">Reference proteome</keyword>
<evidence type="ECO:0000256" key="9">
    <source>
        <dbReference type="SAM" id="MobiDB-lite"/>
    </source>
</evidence>
<evidence type="ECO:0000313" key="11">
    <source>
        <dbReference type="EMBL" id="KAB1205163.1"/>
    </source>
</evidence>
<keyword evidence="6" id="KW-1015">Disulfide bond</keyword>
<evidence type="ECO:0000256" key="7">
    <source>
        <dbReference type="ARBA" id="ARBA00023180"/>
    </source>
</evidence>
<proteinExistence type="predicted"/>
<dbReference type="GO" id="GO:0098552">
    <property type="term" value="C:side of membrane"/>
    <property type="evidence" value="ECO:0007669"/>
    <property type="project" value="UniProtKB-KW"/>
</dbReference>
<feature type="domain" description="X8" evidence="10">
    <location>
        <begin position="186"/>
        <end position="269"/>
    </location>
</feature>
<evidence type="ECO:0000256" key="6">
    <source>
        <dbReference type="ARBA" id="ARBA00023157"/>
    </source>
</evidence>
<dbReference type="GO" id="GO:0005886">
    <property type="term" value="C:plasma membrane"/>
    <property type="evidence" value="ECO:0007669"/>
    <property type="project" value="UniProtKB-SubCell"/>
</dbReference>
<dbReference type="GO" id="GO:0009506">
    <property type="term" value="C:plasmodesma"/>
    <property type="evidence" value="ECO:0007669"/>
    <property type="project" value="UniProtKB-ARBA"/>
</dbReference>
<name>A0A6A1UXV8_9ROSI</name>
<feature type="compositionally biased region" description="Pro residues" evidence="9">
    <location>
        <begin position="58"/>
        <end position="80"/>
    </location>
</feature>
<keyword evidence="3" id="KW-0336">GPI-anchor</keyword>
<dbReference type="Gene3D" id="1.20.58.1040">
    <property type="match status" value="1"/>
</dbReference>
<dbReference type="PANTHER" id="PTHR31044">
    <property type="entry name" value="BETA-1,3 GLUCANASE"/>
    <property type="match status" value="1"/>
</dbReference>
<keyword evidence="8" id="KW-0449">Lipoprotein</keyword>
<comment type="subcellular location">
    <subcellularLocation>
        <location evidence="1">Cell membrane</location>
        <topology evidence="1">Lipid-anchor</topology>
        <topology evidence="1">GPI-anchor</topology>
    </subcellularLocation>
</comment>
<evidence type="ECO:0000256" key="4">
    <source>
        <dbReference type="ARBA" id="ARBA00022729"/>
    </source>
</evidence>
<evidence type="ECO:0000256" key="2">
    <source>
        <dbReference type="ARBA" id="ARBA00022475"/>
    </source>
</evidence>
<evidence type="ECO:0000256" key="3">
    <source>
        <dbReference type="ARBA" id="ARBA00022622"/>
    </source>
</evidence>
<dbReference type="FunFam" id="1.20.58.1040:FF:000001">
    <property type="entry name" value="Glucan endo-1,3-beta-glucosidase 4"/>
    <property type="match status" value="1"/>
</dbReference>
<evidence type="ECO:0000256" key="5">
    <source>
        <dbReference type="ARBA" id="ARBA00023136"/>
    </source>
</evidence>
<evidence type="ECO:0000256" key="1">
    <source>
        <dbReference type="ARBA" id="ARBA00004609"/>
    </source>
</evidence>
<feature type="compositionally biased region" description="Pro residues" evidence="9">
    <location>
        <begin position="104"/>
        <end position="142"/>
    </location>
</feature>
<sequence>MSKFLDSKPPRSSIGGFLKKLKARSRLEIDPPLDSSDAALYGVGTPSSLPPFDSLAPGPLPDNTPPFCVNPPLTPLPPSRTIPSPMSYALPPPSPGSKPNFPVQSPPSIPDYMPSPPSYSPVPYPPEYEPSPPRSFPSPPNHGPSTPKNVPSPPKHLRSPPIYLPPLVFPPPSVPPPPHKKSQFPVWCVVKPTVPDPIIQAAMDYACGSGADCTSIQRNGSCYQPDTLSHHASYAFNSYWQNTKLGGGTCDFGGTAMLVTVDPRTGQKIIRVLAA</sequence>
<dbReference type="PRINTS" id="PR01217">
    <property type="entry name" value="PRICHEXTENSN"/>
</dbReference>
<dbReference type="Pfam" id="PF07983">
    <property type="entry name" value="X8"/>
    <property type="match status" value="1"/>
</dbReference>
<dbReference type="InterPro" id="IPR044788">
    <property type="entry name" value="X8_dom_prot"/>
</dbReference>
<evidence type="ECO:0000256" key="8">
    <source>
        <dbReference type="ARBA" id="ARBA00023288"/>
    </source>
</evidence>
<dbReference type="InterPro" id="IPR012946">
    <property type="entry name" value="X8"/>
</dbReference>
<evidence type="ECO:0000313" key="12">
    <source>
        <dbReference type="Proteomes" id="UP000516437"/>
    </source>
</evidence>
<dbReference type="EMBL" id="RXIC02000025">
    <property type="protein sequence ID" value="KAB1205163.1"/>
    <property type="molecule type" value="Genomic_DNA"/>
</dbReference>
<accession>A0A6A1UXV8</accession>
<dbReference type="SMART" id="SM00768">
    <property type="entry name" value="X8"/>
    <property type="match status" value="1"/>
</dbReference>
<keyword evidence="2" id="KW-1003">Cell membrane</keyword>
<organism evidence="11 12">
    <name type="scientific">Morella rubra</name>
    <name type="common">Chinese bayberry</name>
    <dbReference type="NCBI Taxonomy" id="262757"/>
    <lineage>
        <taxon>Eukaryota</taxon>
        <taxon>Viridiplantae</taxon>
        <taxon>Streptophyta</taxon>
        <taxon>Embryophyta</taxon>
        <taxon>Tracheophyta</taxon>
        <taxon>Spermatophyta</taxon>
        <taxon>Magnoliopsida</taxon>
        <taxon>eudicotyledons</taxon>
        <taxon>Gunneridae</taxon>
        <taxon>Pentapetalae</taxon>
        <taxon>rosids</taxon>
        <taxon>fabids</taxon>
        <taxon>Fagales</taxon>
        <taxon>Myricaceae</taxon>
        <taxon>Morella</taxon>
    </lineage>
</organism>
<feature type="region of interest" description="Disordered" evidence="9">
    <location>
        <begin position="29"/>
        <end position="157"/>
    </location>
</feature>
<gene>
    <name evidence="11" type="ORF">CJ030_MR7G022009</name>
</gene>
<dbReference type="Proteomes" id="UP000516437">
    <property type="component" value="Chromosome 7"/>
</dbReference>
<dbReference type="OrthoDB" id="417697at2759"/>
<keyword evidence="4" id="KW-0732">Signal</keyword>
<dbReference type="PANTHER" id="PTHR31044:SF118">
    <property type="entry name" value="MAJOR POLLEN ALLERGEN OLE E 10-LIKE"/>
    <property type="match status" value="1"/>
</dbReference>
<evidence type="ECO:0000259" key="10">
    <source>
        <dbReference type="SMART" id="SM00768"/>
    </source>
</evidence>
<keyword evidence="7" id="KW-0325">Glycoprotein</keyword>
<comment type="caution">
    <text evidence="11">The sequence shown here is derived from an EMBL/GenBank/DDBJ whole genome shotgun (WGS) entry which is preliminary data.</text>
</comment>
<reference evidence="11 12" key="1">
    <citation type="journal article" date="2019" name="Plant Biotechnol. J.">
        <title>The red bayberry genome and genetic basis of sex determination.</title>
        <authorList>
            <person name="Jia H.M."/>
            <person name="Jia H.J."/>
            <person name="Cai Q.L."/>
            <person name="Wang Y."/>
            <person name="Zhao H.B."/>
            <person name="Yang W.F."/>
            <person name="Wang G.Y."/>
            <person name="Li Y.H."/>
            <person name="Zhan D.L."/>
            <person name="Shen Y.T."/>
            <person name="Niu Q.F."/>
            <person name="Chang L."/>
            <person name="Qiu J."/>
            <person name="Zhao L."/>
            <person name="Xie H.B."/>
            <person name="Fu W.Y."/>
            <person name="Jin J."/>
            <person name="Li X.W."/>
            <person name="Jiao Y."/>
            <person name="Zhou C.C."/>
            <person name="Tu T."/>
            <person name="Chai C.Y."/>
            <person name="Gao J.L."/>
            <person name="Fan L.J."/>
            <person name="van de Weg E."/>
            <person name="Wang J.Y."/>
            <person name="Gao Z.S."/>
        </authorList>
    </citation>
    <scope>NUCLEOTIDE SEQUENCE [LARGE SCALE GENOMIC DNA]</scope>
    <source>
        <tissue evidence="11">Leaves</tissue>
    </source>
</reference>
<dbReference type="AlphaFoldDB" id="A0A6A1UXV8"/>
<keyword evidence="5" id="KW-0472">Membrane</keyword>
<protein>
    <submittedName>
        <fullName evidence="11">Glucan endo-1,3-beta-glucosidase 1</fullName>
    </submittedName>
</protein>